<proteinExistence type="predicted"/>
<reference evidence="3" key="1">
    <citation type="submission" date="2011-07" db="EMBL/GenBank/DDBJ databases">
        <authorList>
            <consortium name="Caenorhabditis brenneri Sequencing and Analysis Consortium"/>
            <person name="Wilson R.K."/>
        </authorList>
    </citation>
    <scope>NUCLEOTIDE SEQUENCE [LARGE SCALE GENOMIC DNA]</scope>
    <source>
        <strain evidence="3">PB2801</strain>
    </source>
</reference>
<name>G0MYC5_CAEBE</name>
<sequence>MFEKRLKGDPSINDLQYFPPKKDRNGIPRCLKCGAEQNLMTCNSCFMREHLAEQKEKAEAEKQRVLKTPTYPPGDPKQTPCSIC</sequence>
<feature type="region of interest" description="Disordered" evidence="1">
    <location>
        <begin position="56"/>
        <end position="84"/>
    </location>
</feature>
<gene>
    <name evidence="2" type="ORF">CAEBREN_15599</name>
</gene>
<evidence type="ECO:0000256" key="1">
    <source>
        <dbReference type="SAM" id="MobiDB-lite"/>
    </source>
</evidence>
<accession>G0MYC5</accession>
<keyword evidence="3" id="KW-1185">Reference proteome</keyword>
<organism evidence="3">
    <name type="scientific">Caenorhabditis brenneri</name>
    <name type="common">Nematode worm</name>
    <dbReference type="NCBI Taxonomy" id="135651"/>
    <lineage>
        <taxon>Eukaryota</taxon>
        <taxon>Metazoa</taxon>
        <taxon>Ecdysozoa</taxon>
        <taxon>Nematoda</taxon>
        <taxon>Chromadorea</taxon>
        <taxon>Rhabditida</taxon>
        <taxon>Rhabditina</taxon>
        <taxon>Rhabditomorpha</taxon>
        <taxon>Rhabditoidea</taxon>
        <taxon>Rhabditidae</taxon>
        <taxon>Peloderinae</taxon>
        <taxon>Caenorhabditis</taxon>
    </lineage>
</organism>
<dbReference type="Proteomes" id="UP000008068">
    <property type="component" value="Unassembled WGS sequence"/>
</dbReference>
<dbReference type="InParanoid" id="G0MYC5"/>
<dbReference type="AlphaFoldDB" id="G0MYC5"/>
<dbReference type="EMBL" id="GL379820">
    <property type="protein sequence ID" value="EGT47548.1"/>
    <property type="molecule type" value="Genomic_DNA"/>
</dbReference>
<evidence type="ECO:0000313" key="2">
    <source>
        <dbReference type="EMBL" id="EGT47548.1"/>
    </source>
</evidence>
<evidence type="ECO:0000313" key="3">
    <source>
        <dbReference type="Proteomes" id="UP000008068"/>
    </source>
</evidence>
<feature type="region of interest" description="Disordered" evidence="1">
    <location>
        <begin position="1"/>
        <end position="20"/>
    </location>
</feature>
<protein>
    <submittedName>
        <fullName evidence="2">Uncharacterized protein</fullName>
    </submittedName>
</protein>
<dbReference type="HOGENOM" id="CLU_2529459_0_0_1"/>